<feature type="compositionally biased region" description="Polar residues" evidence="1">
    <location>
        <begin position="368"/>
        <end position="377"/>
    </location>
</feature>
<reference evidence="3 4" key="1">
    <citation type="submission" date="2017-12" db="EMBL/GenBank/DDBJ databases">
        <authorList>
            <consortium name="DOE Joint Genome Institute"/>
            <person name="Haridas S."/>
            <person name="Kjaerbolling I."/>
            <person name="Vesth T.C."/>
            <person name="Frisvad J.C."/>
            <person name="Nybo J.L."/>
            <person name="Theobald S."/>
            <person name="Kuo A."/>
            <person name="Bowyer P."/>
            <person name="Matsuda Y."/>
            <person name="Mondo S."/>
            <person name="Lyhne E.K."/>
            <person name="Kogle M.E."/>
            <person name="Clum A."/>
            <person name="Lipzen A."/>
            <person name="Salamov A."/>
            <person name="Ngan C.Y."/>
            <person name="Daum C."/>
            <person name="Chiniquy J."/>
            <person name="Barry K."/>
            <person name="LaButti K."/>
            <person name="Simmons B.A."/>
            <person name="Magnuson J.K."/>
            <person name="Mortensen U.H."/>
            <person name="Larsen T.O."/>
            <person name="Grigoriev I.V."/>
            <person name="Baker S.E."/>
            <person name="Andersen M.R."/>
            <person name="Nordberg H.P."/>
            <person name="Cantor M.N."/>
            <person name="Hua S.X."/>
        </authorList>
    </citation>
    <scope>NUCLEOTIDE SEQUENCE [LARGE SCALE GENOMIC DNA]</scope>
    <source>
        <strain evidence="3 4">CBS 102.13</strain>
    </source>
</reference>
<dbReference type="InterPro" id="IPR031606">
    <property type="entry name" value="Kch1/2"/>
</dbReference>
<feature type="transmembrane region" description="Helical" evidence="2">
    <location>
        <begin position="83"/>
        <end position="101"/>
    </location>
</feature>
<proteinExistence type="predicted"/>
<accession>A0A2I2FL86</accession>
<keyword evidence="2" id="KW-0812">Transmembrane</keyword>
<dbReference type="RefSeq" id="XP_024675401.1">
    <property type="nucleotide sequence ID" value="XM_024819576.1"/>
</dbReference>
<keyword evidence="2" id="KW-1133">Transmembrane helix</keyword>
<feature type="region of interest" description="Disordered" evidence="1">
    <location>
        <begin position="439"/>
        <end position="549"/>
    </location>
</feature>
<dbReference type="Proteomes" id="UP000234585">
    <property type="component" value="Unassembled WGS sequence"/>
</dbReference>
<organism evidence="3 4">
    <name type="scientific">Aspergillus candidus</name>
    <dbReference type="NCBI Taxonomy" id="41067"/>
    <lineage>
        <taxon>Eukaryota</taxon>
        <taxon>Fungi</taxon>
        <taxon>Dikarya</taxon>
        <taxon>Ascomycota</taxon>
        <taxon>Pezizomycotina</taxon>
        <taxon>Eurotiomycetes</taxon>
        <taxon>Eurotiomycetidae</taxon>
        <taxon>Eurotiales</taxon>
        <taxon>Aspergillaceae</taxon>
        <taxon>Aspergillus</taxon>
        <taxon>Aspergillus subgen. Circumdati</taxon>
    </lineage>
</organism>
<dbReference type="AlphaFoldDB" id="A0A2I2FL86"/>
<keyword evidence="4" id="KW-1185">Reference proteome</keyword>
<feature type="compositionally biased region" description="Polar residues" evidence="1">
    <location>
        <begin position="410"/>
        <end position="422"/>
    </location>
</feature>
<name>A0A2I2FL86_ASPCN</name>
<gene>
    <name evidence="3" type="ORF">BDW47DRAFT_67215</name>
</gene>
<dbReference type="EMBL" id="KZ559121">
    <property type="protein sequence ID" value="PLB41389.1"/>
    <property type="molecule type" value="Genomic_DNA"/>
</dbReference>
<feature type="region of interest" description="Disordered" evidence="1">
    <location>
        <begin position="337"/>
        <end position="425"/>
    </location>
</feature>
<sequence>MPCCGDREKGGPVSLEEQWDYINLNDFKSESCLSPFSYFWLWVFLIVSLAVYGVDTFTAVNLLAFSRWAGQIEPAIPFAASRWVFAVCIIISFVLLVLRWLRAIRAIRSGSIAKSYLDSLAVRIQSIRMGQNGRGWRRFLVFAELTKDRKGAEYIALFTYFSFETWMNTLFADGPRQVVNAITLYSVMQMDLLPGGKHASEDQDQSGASQFFNNVKILAENNNLRAVILCGMLFTVVVWVLSILKLLLAIMFYVFFLFHHIPEKDGSLKSYCKRKINQRLTRIVRRKVDKALNKGVALQDRTPTGLSSRPTLPVIGPDFDKGPAVATISRSTTETTLPLYTSRPGTAAGQRPTLPDLGGLQEKPPLSRSVTQSSGWSDGTAVSGYSPLDRQASPAPPVPALPSHMVMAGSRSQTPMSRSAYTPSPAPVVGMTNRMLPPIATSGSPFRPFSPAVDPSGRSYTPASQTATGYADQAGMRTFSPAPAPPNPQFNNPGGYYSPARGSPAPASRMGYTTPVYQENPAAGRHTPAQQYPPRGYGGQPQPPRTDYF</sequence>
<evidence type="ECO:0000313" key="4">
    <source>
        <dbReference type="Proteomes" id="UP000234585"/>
    </source>
</evidence>
<dbReference type="GO" id="GO:0015079">
    <property type="term" value="F:potassium ion transmembrane transporter activity"/>
    <property type="evidence" value="ECO:0007669"/>
    <property type="project" value="InterPro"/>
</dbReference>
<dbReference type="PANTHER" id="PTHR36424">
    <property type="entry name" value="PHEROMONE-REGULATED MEMBRANE PROTEIN 6"/>
    <property type="match status" value="1"/>
</dbReference>
<dbReference type="PANTHER" id="PTHR36424:SF1">
    <property type="entry name" value="LOW AFFINITY K(+) TRANSPORTER 1-RELATED"/>
    <property type="match status" value="1"/>
</dbReference>
<keyword evidence="2" id="KW-0472">Membrane</keyword>
<feature type="transmembrane region" description="Helical" evidence="2">
    <location>
        <begin position="226"/>
        <end position="258"/>
    </location>
</feature>
<evidence type="ECO:0000256" key="2">
    <source>
        <dbReference type="SAM" id="Phobius"/>
    </source>
</evidence>
<dbReference type="STRING" id="41067.A0A2I2FL86"/>
<evidence type="ECO:0000256" key="1">
    <source>
        <dbReference type="SAM" id="MobiDB-lite"/>
    </source>
</evidence>
<dbReference type="Pfam" id="PF16944">
    <property type="entry name" value="KCH"/>
    <property type="match status" value="1"/>
</dbReference>
<dbReference type="GeneID" id="36526736"/>
<feature type="transmembrane region" description="Helical" evidence="2">
    <location>
        <begin position="38"/>
        <end position="63"/>
    </location>
</feature>
<feature type="compositionally biased region" description="Polar residues" evidence="1">
    <location>
        <begin position="458"/>
        <end position="468"/>
    </location>
</feature>
<evidence type="ECO:0008006" key="5">
    <source>
        <dbReference type="Google" id="ProtNLM"/>
    </source>
</evidence>
<evidence type="ECO:0000313" key="3">
    <source>
        <dbReference type="EMBL" id="PLB41389.1"/>
    </source>
</evidence>
<dbReference type="GO" id="GO:0005886">
    <property type="term" value="C:plasma membrane"/>
    <property type="evidence" value="ECO:0007669"/>
    <property type="project" value="InterPro"/>
</dbReference>
<protein>
    <recommendedName>
        <fullName evidence="5">Pheromone-regulated membrane protein</fullName>
    </recommendedName>
</protein>
<dbReference type="OrthoDB" id="2128042at2759"/>